<dbReference type="GO" id="GO:0050661">
    <property type="term" value="F:NADP binding"/>
    <property type="evidence" value="ECO:0007669"/>
    <property type="project" value="InterPro"/>
</dbReference>
<dbReference type="PIRSF" id="PIRSF000148">
    <property type="entry name" value="ASA_dh"/>
    <property type="match status" value="1"/>
</dbReference>
<name>A0A830H124_9CREN</name>
<reference evidence="6" key="2">
    <citation type="submission" date="2020-09" db="EMBL/GenBank/DDBJ databases">
        <authorList>
            <person name="Sun Q."/>
            <person name="Ohkuma M."/>
        </authorList>
    </citation>
    <scope>NUCLEOTIDE SEQUENCE</scope>
    <source>
        <strain evidence="6">JCM 31740</strain>
    </source>
</reference>
<dbReference type="GO" id="GO:0009088">
    <property type="term" value="P:threonine biosynthetic process"/>
    <property type="evidence" value="ECO:0007669"/>
    <property type="project" value="UniProtKB-ARBA"/>
</dbReference>
<evidence type="ECO:0000256" key="1">
    <source>
        <dbReference type="ARBA" id="ARBA00010584"/>
    </source>
</evidence>
<keyword evidence="3" id="KW-0560">Oxidoreductase</keyword>
<dbReference type="Pfam" id="PF02774">
    <property type="entry name" value="Semialdhyde_dhC"/>
    <property type="match status" value="1"/>
</dbReference>
<dbReference type="AlphaFoldDB" id="A0A830H124"/>
<evidence type="ECO:0000259" key="5">
    <source>
        <dbReference type="SMART" id="SM00859"/>
    </source>
</evidence>
<accession>A0A830H124</accession>
<dbReference type="CDD" id="cd02315">
    <property type="entry name" value="ScASADH_like_N"/>
    <property type="match status" value="1"/>
</dbReference>
<dbReference type="RefSeq" id="WP_188848483.1">
    <property type="nucleotide sequence ID" value="NZ_BMQS01000009.1"/>
</dbReference>
<sequence>MDKLKVSLLGATGMVGQKMVRILSKHPYIELTKVSGSPPKVGKKYAESVKWVEPGEIPEEVAEMRMSSTDPNDHKDSDFVLSALPNEVAEEVELKMVKEGLKVVSNASPFRMDEDVPLINPELNWNHLELLKHQGKRKGWKGLMVKNPNCTSAIMAMAMKPVLDAVEHGRIHVTTLQSVSGAGYSGLSFMAMVDNVIPYIKGEEDKVHRESEKMLGTLEDGKVKRRSLDMEVTTVRVPVRVGHMGIITVETKAEVDIEEVKRTLRDFRSFPQHHNLPTAPKAPIILREEEDRPQPAKDLGVDDMAVYVGRIRYSGRALRLIALGNNLVRGAAGITVLTLEVMREMGLA</sequence>
<evidence type="ECO:0000313" key="6">
    <source>
        <dbReference type="EMBL" id="GGT95574.1"/>
    </source>
</evidence>
<dbReference type="Proteomes" id="UP000616143">
    <property type="component" value="Unassembled WGS sequence"/>
</dbReference>
<dbReference type="SUPFAM" id="SSF51735">
    <property type="entry name" value="NAD(P)-binding Rossmann-fold domains"/>
    <property type="match status" value="1"/>
</dbReference>
<dbReference type="NCBIfam" id="NF006416">
    <property type="entry name" value="PRK08664.1"/>
    <property type="match status" value="1"/>
</dbReference>
<dbReference type="SMART" id="SM00859">
    <property type="entry name" value="Semialdhyde_dh"/>
    <property type="match status" value="1"/>
</dbReference>
<dbReference type="InterPro" id="IPR036291">
    <property type="entry name" value="NAD(P)-bd_dom_sf"/>
</dbReference>
<feature type="domain" description="Semialdehyde dehydrogenase NAD-binding" evidence="5">
    <location>
        <begin position="5"/>
        <end position="131"/>
    </location>
</feature>
<keyword evidence="2" id="KW-0521">NADP</keyword>
<organism evidence="6 7">
    <name type="scientific">Sulfodiicoccus acidiphilus</name>
    <dbReference type="NCBI Taxonomy" id="1670455"/>
    <lineage>
        <taxon>Archaea</taxon>
        <taxon>Thermoproteota</taxon>
        <taxon>Thermoprotei</taxon>
        <taxon>Sulfolobales</taxon>
        <taxon>Sulfolobaceae</taxon>
        <taxon>Sulfodiicoccus</taxon>
    </lineage>
</organism>
<evidence type="ECO:0000256" key="2">
    <source>
        <dbReference type="ARBA" id="ARBA00022857"/>
    </source>
</evidence>
<dbReference type="InterPro" id="IPR000534">
    <property type="entry name" value="Semialdehyde_DH_NAD-bd"/>
</dbReference>
<reference evidence="6" key="1">
    <citation type="journal article" date="2014" name="Int. J. Syst. Evol. Microbiol.">
        <title>Complete genome sequence of Corynebacterium casei LMG S-19264T (=DSM 44701T), isolated from a smear-ripened cheese.</title>
        <authorList>
            <consortium name="US DOE Joint Genome Institute (JGI-PGF)"/>
            <person name="Walter F."/>
            <person name="Albersmeier A."/>
            <person name="Kalinowski J."/>
            <person name="Ruckert C."/>
        </authorList>
    </citation>
    <scope>NUCLEOTIDE SEQUENCE</scope>
    <source>
        <strain evidence="6">JCM 31740</strain>
    </source>
</reference>
<evidence type="ECO:0000256" key="4">
    <source>
        <dbReference type="PIRSR" id="PIRSR000148-1"/>
    </source>
</evidence>
<feature type="active site" description="Acyl-thioester intermediate" evidence="4">
    <location>
        <position position="150"/>
    </location>
</feature>
<dbReference type="CDD" id="cd18130">
    <property type="entry name" value="ASADH_C_arch_fung_like"/>
    <property type="match status" value="1"/>
</dbReference>
<dbReference type="Gene3D" id="3.40.50.720">
    <property type="entry name" value="NAD(P)-binding Rossmann-like Domain"/>
    <property type="match status" value="1"/>
</dbReference>
<gene>
    <name evidence="6" type="ORF">GCM10007116_11430</name>
</gene>
<dbReference type="SUPFAM" id="SSF55347">
    <property type="entry name" value="Glyceraldehyde-3-phosphate dehydrogenase-like, C-terminal domain"/>
    <property type="match status" value="1"/>
</dbReference>
<evidence type="ECO:0000313" key="7">
    <source>
        <dbReference type="Proteomes" id="UP000616143"/>
    </source>
</evidence>
<protein>
    <submittedName>
        <fullName evidence="6">Aspartate-semialdehyde dehydrogenase</fullName>
    </submittedName>
</protein>
<feature type="active site" description="Proton acceptor" evidence="4">
    <location>
        <position position="243"/>
    </location>
</feature>
<dbReference type="Gene3D" id="3.30.360.10">
    <property type="entry name" value="Dihydrodipicolinate Reductase, domain 2"/>
    <property type="match status" value="1"/>
</dbReference>
<proteinExistence type="inferred from homology"/>
<dbReference type="PANTHER" id="PTHR46718">
    <property type="entry name" value="ASPARTATE-SEMIALDEHYDE DEHYDROGENASE"/>
    <property type="match status" value="1"/>
</dbReference>
<dbReference type="OrthoDB" id="38238at2157"/>
<dbReference type="InterPro" id="IPR012280">
    <property type="entry name" value="Semialdhyde_DH_dimer_dom"/>
</dbReference>
<comment type="similarity">
    <text evidence="1">Belongs to the aspartate-semialdehyde dehydrogenase family.</text>
</comment>
<dbReference type="InterPro" id="IPR051823">
    <property type="entry name" value="ASADH-related"/>
</dbReference>
<dbReference type="GO" id="GO:0004073">
    <property type="term" value="F:aspartate-semialdehyde dehydrogenase activity"/>
    <property type="evidence" value="ECO:0007669"/>
    <property type="project" value="UniProtKB-ARBA"/>
</dbReference>
<dbReference type="GO" id="GO:0051287">
    <property type="term" value="F:NAD binding"/>
    <property type="evidence" value="ECO:0007669"/>
    <property type="project" value="InterPro"/>
</dbReference>
<dbReference type="NCBIfam" id="TIGR00978">
    <property type="entry name" value="asd_EA"/>
    <property type="match status" value="1"/>
</dbReference>
<dbReference type="EMBL" id="BMQS01000009">
    <property type="protein sequence ID" value="GGT95574.1"/>
    <property type="molecule type" value="Genomic_DNA"/>
</dbReference>
<comment type="caution">
    <text evidence="6">The sequence shown here is derived from an EMBL/GenBank/DDBJ whole genome shotgun (WGS) entry which is preliminary data.</text>
</comment>
<evidence type="ECO:0000256" key="3">
    <source>
        <dbReference type="ARBA" id="ARBA00023002"/>
    </source>
</evidence>
<dbReference type="GO" id="GO:0046983">
    <property type="term" value="F:protein dimerization activity"/>
    <property type="evidence" value="ECO:0007669"/>
    <property type="project" value="InterPro"/>
</dbReference>
<dbReference type="GO" id="GO:0009086">
    <property type="term" value="P:methionine biosynthetic process"/>
    <property type="evidence" value="ECO:0007669"/>
    <property type="project" value="TreeGrafter"/>
</dbReference>
<dbReference type="PANTHER" id="PTHR46718:SF1">
    <property type="entry name" value="ASPARTATE-SEMIALDEHYDE DEHYDROGENASE"/>
    <property type="match status" value="1"/>
</dbReference>
<dbReference type="InterPro" id="IPR005676">
    <property type="entry name" value="Asp_semi-ald_DH_pep-lack"/>
</dbReference>
<dbReference type="Pfam" id="PF01118">
    <property type="entry name" value="Semialdhyde_dh"/>
    <property type="match status" value="1"/>
</dbReference>